<dbReference type="PROSITE" id="PS51257">
    <property type="entry name" value="PROKAR_LIPOPROTEIN"/>
    <property type="match status" value="1"/>
</dbReference>
<accession>A0AAE3ILJ0</accession>
<sequence>MNARIFLYTLLIFAASCERDIVQPEKKYTASAQITGNINGITNTGIISDHAMIKTFLGIHSGYFWSHDYHYEDHLEVSVNDNKGKMIFEDTTILYDVIRKNGVLYFQSKDTVCIAGDISADRWKYAPLYFKRETVAGTLMAKFLPCYYFIEAGNELHMPLVSFVQKIYVDSKYTSHSAFGNSNNTFDPGYFSRIKPSGHYGDTVIYQNNTLVLKGIN</sequence>
<dbReference type="RefSeq" id="WP_263036598.1">
    <property type="nucleotide sequence ID" value="NZ_JAOTPL010000001.1"/>
</dbReference>
<protein>
    <submittedName>
        <fullName evidence="1">Uncharacterized protein</fullName>
    </submittedName>
</protein>
<dbReference type="EMBL" id="JAOTPL010000001">
    <property type="protein sequence ID" value="MCU7693110.1"/>
    <property type="molecule type" value="Genomic_DNA"/>
</dbReference>
<organism evidence="1 2">
    <name type="scientific">Haoranjiania flava</name>
    <dbReference type="NCBI Taxonomy" id="1856322"/>
    <lineage>
        <taxon>Bacteria</taxon>
        <taxon>Pseudomonadati</taxon>
        <taxon>Bacteroidota</taxon>
        <taxon>Chitinophagia</taxon>
        <taxon>Chitinophagales</taxon>
        <taxon>Chitinophagaceae</taxon>
        <taxon>Haoranjiania</taxon>
    </lineage>
</organism>
<reference evidence="1" key="1">
    <citation type="submission" date="2022-10" db="EMBL/GenBank/DDBJ databases">
        <authorList>
            <person name="Kim H.S."/>
            <person name="Kim J.-S."/>
            <person name="Suh M.K."/>
            <person name="Eom M.K."/>
            <person name="Lee J.-S."/>
        </authorList>
    </citation>
    <scope>NUCLEOTIDE SEQUENCE</scope>
    <source>
        <strain evidence="1">LIP-5</strain>
    </source>
</reference>
<keyword evidence="2" id="KW-1185">Reference proteome</keyword>
<name>A0AAE3ILJ0_9BACT</name>
<dbReference type="AlphaFoldDB" id="A0AAE3ILJ0"/>
<comment type="caution">
    <text evidence="1">The sequence shown here is derived from an EMBL/GenBank/DDBJ whole genome shotgun (WGS) entry which is preliminary data.</text>
</comment>
<evidence type="ECO:0000313" key="1">
    <source>
        <dbReference type="EMBL" id="MCU7693110.1"/>
    </source>
</evidence>
<proteinExistence type="predicted"/>
<evidence type="ECO:0000313" key="2">
    <source>
        <dbReference type="Proteomes" id="UP001209317"/>
    </source>
</evidence>
<gene>
    <name evidence="1" type="ORF">OD355_01120</name>
</gene>
<dbReference type="Proteomes" id="UP001209317">
    <property type="component" value="Unassembled WGS sequence"/>
</dbReference>